<organism evidence="1 2">
    <name type="scientific">Lupinus luteus</name>
    <name type="common">European yellow lupine</name>
    <dbReference type="NCBI Taxonomy" id="3873"/>
    <lineage>
        <taxon>Eukaryota</taxon>
        <taxon>Viridiplantae</taxon>
        <taxon>Streptophyta</taxon>
        <taxon>Embryophyta</taxon>
        <taxon>Tracheophyta</taxon>
        <taxon>Spermatophyta</taxon>
        <taxon>Magnoliopsida</taxon>
        <taxon>eudicotyledons</taxon>
        <taxon>Gunneridae</taxon>
        <taxon>Pentapetalae</taxon>
        <taxon>rosids</taxon>
        <taxon>fabids</taxon>
        <taxon>Fabales</taxon>
        <taxon>Fabaceae</taxon>
        <taxon>Papilionoideae</taxon>
        <taxon>50 kb inversion clade</taxon>
        <taxon>genistoids sensu lato</taxon>
        <taxon>core genistoids</taxon>
        <taxon>Genisteae</taxon>
        <taxon>Lupinus</taxon>
    </lineage>
</organism>
<dbReference type="Proteomes" id="UP001497480">
    <property type="component" value="Unassembled WGS sequence"/>
</dbReference>
<dbReference type="EMBL" id="CAXHTB010000014">
    <property type="protein sequence ID" value="CAL0320074.1"/>
    <property type="molecule type" value="Genomic_DNA"/>
</dbReference>
<evidence type="ECO:0000313" key="2">
    <source>
        <dbReference type="Proteomes" id="UP001497480"/>
    </source>
</evidence>
<gene>
    <name evidence="1" type="ORF">LLUT_LOCUS21134</name>
</gene>
<sequence>MTVLPYIKSMKDLEISTLGFEKQILRCIHMAFMCVQEVVKDRPFMTSVVLMLNGEKSNHPKEVAFVHKQNPSTLKFS</sequence>
<reference evidence="1 2" key="1">
    <citation type="submission" date="2024-03" db="EMBL/GenBank/DDBJ databases">
        <authorList>
            <person name="Martinez-Hernandez J."/>
        </authorList>
    </citation>
    <scope>NUCLEOTIDE SEQUENCE [LARGE SCALE GENOMIC DNA]</scope>
</reference>
<name>A0AAV1XE92_LUPLU</name>
<accession>A0AAV1XE92</accession>
<protein>
    <recommendedName>
        <fullName evidence="3">S-locus receptor kinase C-terminal domain-containing protein</fullName>
    </recommendedName>
</protein>
<evidence type="ECO:0008006" key="3">
    <source>
        <dbReference type="Google" id="ProtNLM"/>
    </source>
</evidence>
<proteinExistence type="predicted"/>
<dbReference type="AlphaFoldDB" id="A0AAV1XE92"/>
<keyword evidence="2" id="KW-1185">Reference proteome</keyword>
<evidence type="ECO:0000313" key="1">
    <source>
        <dbReference type="EMBL" id="CAL0320074.1"/>
    </source>
</evidence>
<comment type="caution">
    <text evidence="1">The sequence shown here is derived from an EMBL/GenBank/DDBJ whole genome shotgun (WGS) entry which is preliminary data.</text>
</comment>